<accession>A0A495JUZ5</accession>
<comment type="caution">
    <text evidence="1">The sequence shown here is derived from an EMBL/GenBank/DDBJ whole genome shotgun (WGS) entry which is preliminary data.</text>
</comment>
<dbReference type="EMBL" id="RBKT01000001">
    <property type="protein sequence ID" value="RKR92813.1"/>
    <property type="molecule type" value="Genomic_DNA"/>
</dbReference>
<evidence type="ECO:0000313" key="2">
    <source>
        <dbReference type="Proteomes" id="UP000277671"/>
    </source>
</evidence>
<dbReference type="AlphaFoldDB" id="A0A495JUZ5"/>
<protein>
    <submittedName>
        <fullName evidence="1">Uncharacterized protein</fullName>
    </submittedName>
</protein>
<dbReference type="Proteomes" id="UP000277671">
    <property type="component" value="Unassembled WGS sequence"/>
</dbReference>
<proteinExistence type="predicted"/>
<dbReference type="RefSeq" id="WP_121160759.1">
    <property type="nucleotide sequence ID" value="NZ_RBKT01000001.1"/>
</dbReference>
<reference evidence="1 2" key="1">
    <citation type="submission" date="2018-10" db="EMBL/GenBank/DDBJ databases">
        <title>Sequencing the genomes of 1000 actinobacteria strains.</title>
        <authorList>
            <person name="Klenk H.-P."/>
        </authorList>
    </citation>
    <scope>NUCLEOTIDE SEQUENCE [LARGE SCALE GENOMIC DNA]</scope>
    <source>
        <strain evidence="1 2">DSM 45175</strain>
    </source>
</reference>
<gene>
    <name evidence="1" type="ORF">BDK92_7295</name>
</gene>
<organism evidence="1 2">
    <name type="scientific">Micromonospora pisi</name>
    <dbReference type="NCBI Taxonomy" id="589240"/>
    <lineage>
        <taxon>Bacteria</taxon>
        <taxon>Bacillati</taxon>
        <taxon>Actinomycetota</taxon>
        <taxon>Actinomycetes</taxon>
        <taxon>Micromonosporales</taxon>
        <taxon>Micromonosporaceae</taxon>
        <taxon>Micromonospora</taxon>
    </lineage>
</organism>
<name>A0A495JUZ5_9ACTN</name>
<sequence length="97" mass="10576">MSTQLSLMGEPGVRTERTEYRVIASALTYEPVACQLHENCTCRCSRVVAPAVATGDGGVWATTATRDQAELIAARLYAPALIETHTIVTYTTNWTRS</sequence>
<keyword evidence="2" id="KW-1185">Reference proteome</keyword>
<evidence type="ECO:0000313" key="1">
    <source>
        <dbReference type="EMBL" id="RKR92813.1"/>
    </source>
</evidence>